<evidence type="ECO:0000313" key="3">
    <source>
        <dbReference type="Proteomes" id="UP000623467"/>
    </source>
</evidence>
<dbReference type="Proteomes" id="UP000623467">
    <property type="component" value="Unassembled WGS sequence"/>
</dbReference>
<feature type="compositionally biased region" description="Basic and acidic residues" evidence="1">
    <location>
        <begin position="1"/>
        <end position="11"/>
    </location>
</feature>
<dbReference type="AlphaFoldDB" id="A0A8H6XF12"/>
<keyword evidence="3" id="KW-1185">Reference proteome</keyword>
<evidence type="ECO:0000313" key="2">
    <source>
        <dbReference type="EMBL" id="KAF7339316.1"/>
    </source>
</evidence>
<protein>
    <recommendedName>
        <fullName evidence="4">WHIM1 domain-containing protein</fullName>
    </recommendedName>
</protein>
<gene>
    <name evidence="2" type="ORF">MSAN_02145200</name>
</gene>
<feature type="region of interest" description="Disordered" evidence="1">
    <location>
        <begin position="1"/>
        <end position="21"/>
    </location>
</feature>
<feature type="region of interest" description="Disordered" evidence="1">
    <location>
        <begin position="519"/>
        <end position="596"/>
    </location>
</feature>
<dbReference type="EMBL" id="JACAZH010000031">
    <property type="protein sequence ID" value="KAF7339316.1"/>
    <property type="molecule type" value="Genomic_DNA"/>
</dbReference>
<feature type="compositionally biased region" description="Basic and acidic residues" evidence="1">
    <location>
        <begin position="449"/>
        <end position="460"/>
    </location>
</feature>
<reference evidence="2" key="1">
    <citation type="submission" date="2020-05" db="EMBL/GenBank/DDBJ databases">
        <title>Mycena genomes resolve the evolution of fungal bioluminescence.</title>
        <authorList>
            <person name="Tsai I.J."/>
        </authorList>
    </citation>
    <scope>NUCLEOTIDE SEQUENCE</scope>
    <source>
        <strain evidence="2">160909Yilan</strain>
    </source>
</reference>
<evidence type="ECO:0008006" key="4">
    <source>
        <dbReference type="Google" id="ProtNLM"/>
    </source>
</evidence>
<feature type="compositionally biased region" description="Polar residues" evidence="1">
    <location>
        <begin position="461"/>
        <end position="480"/>
    </location>
</feature>
<sequence>MSAHANAEKKGHVCPPSDATHPSGRWESLFVYSFINKFTNLKTKIEGLETPMDFEEALLSQEPNTILTQLLSRFILNLKPQTRNLSIDQISTTVATVLSDYLKSSERTIFLGRTTQTEQGSIRRSRRWFLHGGLGFQGRSFYATHTAAGAQAAFFRVIQLKILRQLVELQLCHTPEIKSTIDRAWGVSQNKHKKKDPASAAPEPTDPQSQGQLQLVPLGQDSRRKRYWAVDDSPRLYVSTNPWKMAVNFETISSTREEYLAVIDELKGSAPPELKKGEKRTKMEQSHLTLIQTLEGRIEAIDIELVVSCVWKKRERGLSSGKHNDKQLSPVLHRLKFEKHGHGDRPGNRITFILIHLMTRRQDDADEYTYQEAEAYDDEFDDDFLNFRDESEGPSSRRASSSTGRRRSTRTAVLNANGKREAQEDQWVQWRGERRSTRLGAPPETQLDSEPRNKRARTEESTMSTGSVDAASTTSHSAQSGLKLKSSGAAALKPNEVAMEQIAGKKRSKYWVYAVEPAVEPNSGTDTPAPLDPVPVNGDISIDDSNGHSSDAALNGHNSGHDSDMEMDSPSPEPGNGNINGRNFDHGGSPSPLDAT</sequence>
<name>A0A8H6XF12_9AGAR</name>
<dbReference type="PANTHER" id="PTHR42107:SF1">
    <property type="entry name" value="WHIM1 DOMAIN-CONTAINING PROTEIN"/>
    <property type="match status" value="1"/>
</dbReference>
<evidence type="ECO:0000256" key="1">
    <source>
        <dbReference type="SAM" id="MobiDB-lite"/>
    </source>
</evidence>
<dbReference type="OrthoDB" id="205403at2759"/>
<organism evidence="2 3">
    <name type="scientific">Mycena sanguinolenta</name>
    <dbReference type="NCBI Taxonomy" id="230812"/>
    <lineage>
        <taxon>Eukaryota</taxon>
        <taxon>Fungi</taxon>
        <taxon>Dikarya</taxon>
        <taxon>Basidiomycota</taxon>
        <taxon>Agaricomycotina</taxon>
        <taxon>Agaricomycetes</taxon>
        <taxon>Agaricomycetidae</taxon>
        <taxon>Agaricales</taxon>
        <taxon>Marasmiineae</taxon>
        <taxon>Mycenaceae</taxon>
        <taxon>Mycena</taxon>
    </lineage>
</organism>
<feature type="region of interest" description="Disordered" evidence="1">
    <location>
        <begin position="187"/>
        <end position="216"/>
    </location>
</feature>
<comment type="caution">
    <text evidence="2">The sequence shown here is derived from an EMBL/GenBank/DDBJ whole genome shotgun (WGS) entry which is preliminary data.</text>
</comment>
<proteinExistence type="predicted"/>
<dbReference type="PANTHER" id="PTHR42107">
    <property type="entry name" value="YALI0D24453P"/>
    <property type="match status" value="1"/>
</dbReference>
<feature type="region of interest" description="Disordered" evidence="1">
    <location>
        <begin position="384"/>
        <end position="482"/>
    </location>
</feature>
<accession>A0A8H6XF12</accession>